<feature type="coiled-coil region" evidence="1">
    <location>
        <begin position="52"/>
        <end position="79"/>
    </location>
</feature>
<evidence type="ECO:0000256" key="1">
    <source>
        <dbReference type="SAM" id="Coils"/>
    </source>
</evidence>
<organism evidence="2 3">
    <name type="scientific">Peptostreptococcus porci</name>
    <dbReference type="NCBI Taxonomy" id="2652282"/>
    <lineage>
        <taxon>Bacteria</taxon>
        <taxon>Bacillati</taxon>
        <taxon>Bacillota</taxon>
        <taxon>Clostridia</taxon>
        <taxon>Peptostreptococcales</taxon>
        <taxon>Peptostreptococcaceae</taxon>
        <taxon>Peptostreptococcus</taxon>
    </lineage>
</organism>
<comment type="caution">
    <text evidence="2">The sequence shown here is derived from an EMBL/GenBank/DDBJ whole genome shotgun (WGS) entry which is preliminary data.</text>
</comment>
<evidence type="ECO:0000313" key="3">
    <source>
        <dbReference type="Proteomes" id="UP000440713"/>
    </source>
</evidence>
<dbReference type="AlphaFoldDB" id="A0A6N7XDQ9"/>
<reference evidence="2 3" key="1">
    <citation type="submission" date="2019-08" db="EMBL/GenBank/DDBJ databases">
        <title>In-depth cultivation of the pig gut microbiome towards novel bacterial diversity and tailored functional studies.</title>
        <authorList>
            <person name="Wylensek D."/>
            <person name="Hitch T.C.A."/>
            <person name="Clavel T."/>
        </authorList>
    </citation>
    <scope>NUCLEOTIDE SEQUENCE [LARGE SCALE GENOMIC DNA]</scope>
    <source>
        <strain evidence="2 3">WCA-SAB-591-4A-A</strain>
    </source>
</reference>
<dbReference type="EMBL" id="VUNE01000001">
    <property type="protein sequence ID" value="MST61427.1"/>
    <property type="molecule type" value="Genomic_DNA"/>
</dbReference>
<dbReference type="Proteomes" id="UP000440713">
    <property type="component" value="Unassembled WGS sequence"/>
</dbReference>
<gene>
    <name evidence="2" type="ORF">FYJ71_00325</name>
</gene>
<keyword evidence="1" id="KW-0175">Coiled coil</keyword>
<proteinExistence type="predicted"/>
<keyword evidence="3" id="KW-1185">Reference proteome</keyword>
<dbReference type="RefSeq" id="WP_154536870.1">
    <property type="nucleotide sequence ID" value="NZ_JAXDWS010000020.1"/>
</dbReference>
<sequence>MDNQKRENLKKTYIRMLQQERFVQASVEISDEYGLYDDLGKDINDTCGQIEIDDVDNIVDKYEDDVKWLEKNLAIIENRFAYSVKKIIDADESQMMHLKDAFYKMGAEVNPEYEGKPVIEIYWVIRNLLLDGGKSEEFNKIVDDTYDEVVWTRTRPTTMKYWTYWDLDFHKYYTELRRAFIKGILEKTDIEFVVIEENVISLARR</sequence>
<evidence type="ECO:0000313" key="2">
    <source>
        <dbReference type="EMBL" id="MST61427.1"/>
    </source>
</evidence>
<accession>A0A6N7XDQ9</accession>
<name>A0A6N7XDQ9_9FIRM</name>
<protein>
    <submittedName>
        <fullName evidence="2">Uncharacterized protein</fullName>
    </submittedName>
</protein>